<dbReference type="AlphaFoldDB" id="A0A9D4XJJ4"/>
<accession>A0A9D4XJJ4</accession>
<comment type="caution">
    <text evidence="1">The sequence shown here is derived from an EMBL/GenBank/DDBJ whole genome shotgun (WGS) entry which is preliminary data.</text>
</comment>
<dbReference type="Gramene" id="Psat04G0402400-T1">
    <property type="protein sequence ID" value="KAI5420070.1"/>
    <property type="gene ID" value="KIW84_044024"/>
</dbReference>
<dbReference type="InterPro" id="IPR036875">
    <property type="entry name" value="Znf_CCHC_sf"/>
</dbReference>
<evidence type="ECO:0008006" key="3">
    <source>
        <dbReference type="Google" id="ProtNLM"/>
    </source>
</evidence>
<dbReference type="EMBL" id="JAMSHJ010000004">
    <property type="protein sequence ID" value="KAI5420070.1"/>
    <property type="molecule type" value="Genomic_DNA"/>
</dbReference>
<dbReference type="GO" id="GO:0008270">
    <property type="term" value="F:zinc ion binding"/>
    <property type="evidence" value="ECO:0007669"/>
    <property type="project" value="InterPro"/>
</dbReference>
<reference evidence="1 2" key="1">
    <citation type="journal article" date="2022" name="Nat. Genet.">
        <title>Improved pea reference genome and pan-genome highlight genomic features and evolutionary characteristics.</title>
        <authorList>
            <person name="Yang T."/>
            <person name="Liu R."/>
            <person name="Luo Y."/>
            <person name="Hu S."/>
            <person name="Wang D."/>
            <person name="Wang C."/>
            <person name="Pandey M.K."/>
            <person name="Ge S."/>
            <person name="Xu Q."/>
            <person name="Li N."/>
            <person name="Li G."/>
            <person name="Huang Y."/>
            <person name="Saxena R.K."/>
            <person name="Ji Y."/>
            <person name="Li M."/>
            <person name="Yan X."/>
            <person name="He Y."/>
            <person name="Liu Y."/>
            <person name="Wang X."/>
            <person name="Xiang C."/>
            <person name="Varshney R.K."/>
            <person name="Ding H."/>
            <person name="Gao S."/>
            <person name="Zong X."/>
        </authorList>
    </citation>
    <scope>NUCLEOTIDE SEQUENCE [LARGE SCALE GENOMIC DNA]</scope>
    <source>
        <strain evidence="1 2">cv. Zhongwan 6</strain>
    </source>
</reference>
<dbReference type="PANTHER" id="PTHR32108">
    <property type="entry name" value="DNA-DIRECTED RNA POLYMERASE SUBUNIT ALPHA"/>
    <property type="match status" value="1"/>
</dbReference>
<proteinExistence type="predicted"/>
<dbReference type="GO" id="GO:0003676">
    <property type="term" value="F:nucleic acid binding"/>
    <property type="evidence" value="ECO:0007669"/>
    <property type="project" value="InterPro"/>
</dbReference>
<name>A0A9D4XJJ4_PEA</name>
<evidence type="ECO:0000313" key="2">
    <source>
        <dbReference type="Proteomes" id="UP001058974"/>
    </source>
</evidence>
<evidence type="ECO:0000313" key="1">
    <source>
        <dbReference type="EMBL" id="KAI5420070.1"/>
    </source>
</evidence>
<dbReference type="PANTHER" id="PTHR32108:SF9">
    <property type="entry name" value="REVERSE TRANSCRIPTASE RNASE H-LIKE DOMAIN-CONTAINING PROTEIN"/>
    <property type="match status" value="1"/>
</dbReference>
<protein>
    <recommendedName>
        <fullName evidence="3">CCHC-type domain-containing protein</fullName>
    </recommendedName>
</protein>
<organism evidence="1 2">
    <name type="scientific">Pisum sativum</name>
    <name type="common">Garden pea</name>
    <name type="synonym">Lathyrus oleraceus</name>
    <dbReference type="NCBI Taxonomy" id="3888"/>
    <lineage>
        <taxon>Eukaryota</taxon>
        <taxon>Viridiplantae</taxon>
        <taxon>Streptophyta</taxon>
        <taxon>Embryophyta</taxon>
        <taxon>Tracheophyta</taxon>
        <taxon>Spermatophyta</taxon>
        <taxon>Magnoliopsida</taxon>
        <taxon>eudicotyledons</taxon>
        <taxon>Gunneridae</taxon>
        <taxon>Pentapetalae</taxon>
        <taxon>rosids</taxon>
        <taxon>fabids</taxon>
        <taxon>Fabales</taxon>
        <taxon>Fabaceae</taxon>
        <taxon>Papilionoideae</taxon>
        <taxon>50 kb inversion clade</taxon>
        <taxon>NPAAA clade</taxon>
        <taxon>Hologalegina</taxon>
        <taxon>IRL clade</taxon>
        <taxon>Fabeae</taxon>
        <taxon>Lathyrus</taxon>
    </lineage>
</organism>
<dbReference type="Proteomes" id="UP001058974">
    <property type="component" value="Chromosome 4"/>
</dbReference>
<gene>
    <name evidence="1" type="ORF">KIW84_044024</name>
</gene>
<dbReference type="SUPFAM" id="SSF57756">
    <property type="entry name" value="Retrovirus zinc finger-like domains"/>
    <property type="match status" value="1"/>
</dbReference>
<keyword evidence="2" id="KW-1185">Reference proteome</keyword>
<sequence>MIAYDGQNTVVSLLVIRLDGPMLYEFNKDVPYKYNAILVEDCKEVHIPAFQSVMNIADNVDQDEVLKLIKKSDLNVVDQLLHTPSKIFVLSLLMSLKAHREALQKVLEHAYVNHDVTINQFDGNMANIIACNNLSFSDEEFPEQGKNNNLALHISMNCHEDAMSNVMVDTSSSLSVLPKCTLSKISYQGAMMRFSGVIVKWLKEDYNNEFQKRSRTEEISNQGKGIQCHGCEGFGHIREECTTYLKKQKRGCLSLGLMMITIKVNLRMKLINM</sequence>